<dbReference type="InterPro" id="IPR051425">
    <property type="entry name" value="Formin_Homology"/>
</dbReference>
<feature type="compositionally biased region" description="Polar residues" evidence="2">
    <location>
        <begin position="208"/>
        <end position="230"/>
    </location>
</feature>
<feature type="compositionally biased region" description="Low complexity" evidence="2">
    <location>
        <begin position="674"/>
        <end position="690"/>
    </location>
</feature>
<evidence type="ECO:0000259" key="3">
    <source>
        <dbReference type="PROSITE" id="PS51444"/>
    </source>
</evidence>
<feature type="compositionally biased region" description="Low complexity" evidence="2">
    <location>
        <begin position="563"/>
        <end position="578"/>
    </location>
</feature>
<accession>K0RD64</accession>
<dbReference type="Gene3D" id="1.20.58.2220">
    <property type="entry name" value="Formin, FH2 domain"/>
    <property type="match status" value="1"/>
</dbReference>
<dbReference type="EMBL" id="AGNL01047408">
    <property type="protein sequence ID" value="EJK47036.1"/>
    <property type="molecule type" value="Genomic_DNA"/>
</dbReference>
<feature type="compositionally biased region" description="Basic and acidic residues" evidence="2">
    <location>
        <begin position="606"/>
        <end position="625"/>
    </location>
</feature>
<feature type="compositionally biased region" description="Polar residues" evidence="2">
    <location>
        <begin position="783"/>
        <end position="799"/>
    </location>
</feature>
<feature type="compositionally biased region" description="Polar residues" evidence="2">
    <location>
        <begin position="655"/>
        <end position="670"/>
    </location>
</feature>
<dbReference type="SUPFAM" id="SSF101447">
    <property type="entry name" value="Formin homology 2 domain (FH2 domain)"/>
    <property type="match status" value="1"/>
</dbReference>
<evidence type="ECO:0000256" key="1">
    <source>
        <dbReference type="SAM" id="Coils"/>
    </source>
</evidence>
<dbReference type="InterPro" id="IPR015425">
    <property type="entry name" value="FH2_Formin"/>
</dbReference>
<feature type="region of interest" description="Disordered" evidence="2">
    <location>
        <begin position="498"/>
        <end position="517"/>
    </location>
</feature>
<feature type="domain" description="FH2" evidence="3">
    <location>
        <begin position="1275"/>
        <end position="1773"/>
    </location>
</feature>
<dbReference type="Pfam" id="PF10152">
    <property type="entry name" value="CCDC53"/>
    <property type="match status" value="4"/>
</dbReference>
<dbReference type="Proteomes" id="UP000266841">
    <property type="component" value="Unassembled WGS sequence"/>
</dbReference>
<dbReference type="InterPro" id="IPR042201">
    <property type="entry name" value="FH2_Formin_sf"/>
</dbReference>
<dbReference type="OMA" id="DHTELWS"/>
<dbReference type="Pfam" id="PF02181">
    <property type="entry name" value="FH2"/>
    <property type="match status" value="1"/>
</dbReference>
<feature type="compositionally biased region" description="Basic and acidic residues" evidence="2">
    <location>
        <begin position="1758"/>
        <end position="1782"/>
    </location>
</feature>
<feature type="compositionally biased region" description="Basic and acidic residues" evidence="2">
    <location>
        <begin position="1601"/>
        <end position="1612"/>
    </location>
</feature>
<dbReference type="eggNOG" id="KOG1922">
    <property type="taxonomic scope" value="Eukaryota"/>
</dbReference>
<reference evidence="4 5" key="1">
    <citation type="journal article" date="2012" name="Genome Biol.">
        <title>Genome and low-iron response of an oceanic diatom adapted to chronic iron limitation.</title>
        <authorList>
            <person name="Lommer M."/>
            <person name="Specht M."/>
            <person name="Roy A.S."/>
            <person name="Kraemer L."/>
            <person name="Andreson R."/>
            <person name="Gutowska M.A."/>
            <person name="Wolf J."/>
            <person name="Bergner S.V."/>
            <person name="Schilhabel M.B."/>
            <person name="Klostermeier U.C."/>
            <person name="Beiko R.G."/>
            <person name="Rosenstiel P."/>
            <person name="Hippler M."/>
            <person name="Laroche J."/>
        </authorList>
    </citation>
    <scope>NUCLEOTIDE SEQUENCE [LARGE SCALE GENOMIC DNA]</scope>
    <source>
        <strain evidence="4 5">CCMP1005</strain>
    </source>
</reference>
<proteinExistence type="predicted"/>
<keyword evidence="1" id="KW-0175">Coiled coil</keyword>
<dbReference type="PANTHER" id="PTHR45725:SF1">
    <property type="entry name" value="DISHEVELLED ASSOCIATED ACTIVATOR OF MORPHOGENESIS, ISOFORM D"/>
    <property type="match status" value="1"/>
</dbReference>
<feature type="region of interest" description="Disordered" evidence="2">
    <location>
        <begin position="1"/>
        <end position="293"/>
    </location>
</feature>
<dbReference type="InterPro" id="IPR019309">
    <property type="entry name" value="WASHC3"/>
</dbReference>
<feature type="region of interest" description="Disordered" evidence="2">
    <location>
        <begin position="1758"/>
        <end position="1795"/>
    </location>
</feature>
<feature type="region of interest" description="Disordered" evidence="2">
    <location>
        <begin position="1203"/>
        <end position="1223"/>
    </location>
</feature>
<evidence type="ECO:0000313" key="4">
    <source>
        <dbReference type="EMBL" id="EJK47036.1"/>
    </source>
</evidence>
<feature type="compositionally biased region" description="Low complexity" evidence="2">
    <location>
        <begin position="113"/>
        <end position="133"/>
    </location>
</feature>
<feature type="region of interest" description="Disordered" evidence="2">
    <location>
        <begin position="306"/>
        <end position="325"/>
    </location>
</feature>
<feature type="compositionally biased region" description="Low complexity" evidence="2">
    <location>
        <begin position="800"/>
        <end position="814"/>
    </location>
</feature>
<dbReference type="PROSITE" id="PS51444">
    <property type="entry name" value="FH2"/>
    <property type="match status" value="1"/>
</dbReference>
<feature type="region of interest" description="Disordered" evidence="2">
    <location>
        <begin position="538"/>
        <end position="730"/>
    </location>
</feature>
<feature type="compositionally biased region" description="Polar residues" evidence="2">
    <location>
        <begin position="958"/>
        <end position="971"/>
    </location>
</feature>
<feature type="region of interest" description="Disordered" evidence="2">
    <location>
        <begin position="1587"/>
        <end position="1612"/>
    </location>
</feature>
<dbReference type="OrthoDB" id="206927at2759"/>
<feature type="region of interest" description="Disordered" evidence="2">
    <location>
        <begin position="1267"/>
        <end position="1286"/>
    </location>
</feature>
<feature type="compositionally biased region" description="Polar residues" evidence="2">
    <location>
        <begin position="97"/>
        <end position="112"/>
    </location>
</feature>
<gene>
    <name evidence="4" type="ORF">THAOC_34273</name>
</gene>
<feature type="compositionally biased region" description="Low complexity" evidence="2">
    <location>
        <begin position="58"/>
        <end position="69"/>
    </location>
</feature>
<feature type="coiled-coil region" evidence="1">
    <location>
        <begin position="1560"/>
        <end position="1587"/>
    </location>
</feature>
<sequence length="1990" mass="217842">MVDRQQALRNYHARKMAGRQQGPQPTPALAPSSGGGPKIELSNEQKRRQRSLIIGNKAAATVSSSANSSRNTDRTARAAVLADSNVKENLKPKPNLFVNTNQEYANPRSTKLTATSGPSSSSSATSNASRMTAQQKAAFVASRRKQSAAITTNANPSNNRAPSVTDAPNQSSSTAPGDNKLMKEMFAARRRRAQVEMSQPTKPRDSIGSVSTMNTAETAGTSVTLSTADSRPSAVPNAPGRSEAASGKKSAGTSRSRRALEMYLGKTSKQQPSHEGGGSSVVSGSSCEKSLGTTTLSTRDSLNLCGSESMDSLDNRTVGSTTSTRGILPVVREESSASLVSGKTVRLDNTSRSQKLSAKDEDVLRVNAELKDCTSAMSSVRIEDGSTAQKSVRFHLSPLERLKKKKAQCSPPRAATQSYETGCEELTSVEQVVEEEEEDDEQFVMFMTGIRSELARDHTELWSGFQTLLGRPPSSHVPLASPAEEAIVEQVVVDKNGKKKLKKKKRKTAAMDSKAQSSLNRIHRHFMEDGRVKARFMTNTGQLVNDKQVRKDRAANATTENRSWSSTPSRSSPPSEMSCAKVDLKPKLHVSPSRDNLRPARSVTQQRDEDKEQPSWAKSYREKKSSALMKLSSKKKSKDPSVVNAPSDDDAERSVATSATTPISSVNLRSISRVGSKGSSNASVSSNGSGHTNDSTKQKLSWMEALKKKQRSLRSKQQELEQSDSVDSDVASSSISGVVLRCVSPRKKRKTTPPSTPDVQLSPWAGLQLRTTPNKRESMAPSLHSNQNASSTLQTHTPTSALAHESSTASSSSSLLPPLCCVGDVINLDKLPDKVFPDGKATIFELEDLRGNGERKSYVIVGNIAICTASSEDGGRKASISWQARRTSIRALTLNNEATGATLAHSEGRRPLQFQSADACLDFAQAFYRGVDKSAEDGGRSQDVNSSGPSCDPDIEQGGTSEKSTAPASSLTEDEESLLDRYRKFSESDRNKLRLTVKSPRGGMEEVEVSLTPKANKPSLEASATCAEDNQQAELSEEEETIASKYRKMLKMGIPSDAVRHKMTSDGIAANITSSVCDEGARTANKSITKDDLSSDEEAIAAKYRRMLKMGVPPDGVKHKMASDGIDSKIVQAVFAPPGAEQKPAAPVKNKLSEQDEVIATKYRKMLKMGIPLDGVRHKMTQDGVDMKIVSVIVSEADPSAKFEDESVAKAAPKKSAPKEPLLSDEDETIASKYRNMLKVCIPKDAVRHKMTQEGVSDKIIDAVLGKENGPSKDAKTPAKSSSKTVRLHWETRNLAPEQFKKSIFAKTEKKKRKLQSINPEEDDIRKLEEIFQKKNSIASKTKNIKAEVDSSMAKLLDLTRANNIAISLKAFNDFTFRSLAETINDLDPDTKIVGERVHFIPNLLPTPKEIAAVKKYKGDDDKLITAELFFRQLISIKRIEDKVQVMRTMSTFEEQAEEVRAGFKTMQQVCAQVMNSEKLIQILELILNVGNLMNEGTLDGGVEAFRFDSLPKLSQTKSADGKTTVLDYIIKMVIEKGERDTLFLTDEFPDMQESCRLSINDLKSDLNTLRNDYKLCKAELSSLKRDQSSKKKSASSLPKKAKDQGEAGPDPRKALFAAIKSRGSQADAKPKAPPDPRQALFAAIKSKKDNTNAQEESIESNITYTPGVGKLQSFVDHSKSVLSFTEQDQDAAVRACKVSSPLCGNKVSIFSFLHASKGLAIYCGEEGGEGSVSTLLQVLSDFAASLENGVKKYDERIERERRAKKKQQDKMPRKNKEKENEPNGPPKSTRQMLKASSLQPHVGLMKNSPRRDAKNELLNAIKDQGTERKTRPSSAQENPRQAPLRRDAKNELLDAIKDRGTEMTGTERKTRPSSAQENPRQALLDSIKRRRDSLPAKPPPDGVNDRVKHINTNLERQESRILLTHRMLNEAPESVRQDFVKGVVYTETKDPLLRKIYESEGDTPHVGGTKSEVVDPRLELLAAIRKQRK</sequence>
<protein>
    <recommendedName>
        <fullName evidence="3">FH2 domain-containing protein</fullName>
    </recommendedName>
</protein>
<organism evidence="4 5">
    <name type="scientific">Thalassiosira oceanica</name>
    <name type="common">Marine diatom</name>
    <dbReference type="NCBI Taxonomy" id="159749"/>
    <lineage>
        <taxon>Eukaryota</taxon>
        <taxon>Sar</taxon>
        <taxon>Stramenopiles</taxon>
        <taxon>Ochrophyta</taxon>
        <taxon>Bacillariophyta</taxon>
        <taxon>Coscinodiscophyceae</taxon>
        <taxon>Thalassiosirophycidae</taxon>
        <taxon>Thalassiosirales</taxon>
        <taxon>Thalassiosiraceae</taxon>
        <taxon>Thalassiosira</taxon>
    </lineage>
</organism>
<feature type="region of interest" description="Disordered" evidence="2">
    <location>
        <begin position="744"/>
        <end position="814"/>
    </location>
</feature>
<evidence type="ECO:0000313" key="5">
    <source>
        <dbReference type="Proteomes" id="UP000266841"/>
    </source>
</evidence>
<comment type="caution">
    <text evidence="4">The sequence shown here is derived from an EMBL/GenBank/DDBJ whole genome shotgun (WGS) entry which is preliminary data.</text>
</comment>
<feature type="compositionally biased region" description="Polar residues" evidence="2">
    <location>
        <begin position="148"/>
        <end position="176"/>
    </location>
</feature>
<feature type="compositionally biased region" description="Basic and acidic residues" evidence="2">
    <location>
        <begin position="1845"/>
        <end position="1871"/>
    </location>
</feature>
<feature type="region of interest" description="Disordered" evidence="2">
    <location>
        <begin position="1824"/>
        <end position="1883"/>
    </location>
</feature>
<feature type="compositionally biased region" description="Basic residues" evidence="2">
    <location>
        <begin position="498"/>
        <end position="508"/>
    </location>
</feature>
<dbReference type="SMART" id="SM00498">
    <property type="entry name" value="FH2"/>
    <property type="match status" value="1"/>
</dbReference>
<evidence type="ECO:0000256" key="2">
    <source>
        <dbReference type="SAM" id="MobiDB-lite"/>
    </source>
</evidence>
<dbReference type="PANTHER" id="PTHR45725">
    <property type="entry name" value="FORMIN HOMOLOGY 2 FAMILY MEMBER"/>
    <property type="match status" value="1"/>
</dbReference>
<keyword evidence="5" id="KW-1185">Reference proteome</keyword>
<dbReference type="GO" id="GO:0071203">
    <property type="term" value="C:WASH complex"/>
    <property type="evidence" value="ECO:0007669"/>
    <property type="project" value="InterPro"/>
</dbReference>
<feature type="region of interest" description="Disordered" evidence="2">
    <location>
        <begin position="934"/>
        <end position="977"/>
    </location>
</feature>
<name>K0RD64_THAOC</name>